<evidence type="ECO:0000259" key="3">
    <source>
        <dbReference type="PROSITE" id="PS50287"/>
    </source>
</evidence>
<dbReference type="AlphaFoldDB" id="A0A914GQ40"/>
<evidence type="ECO:0000256" key="1">
    <source>
        <dbReference type="PROSITE-ProRule" id="PRU00196"/>
    </source>
</evidence>
<keyword evidence="2" id="KW-1133">Transmembrane helix</keyword>
<organism evidence="4 5">
    <name type="scientific">Globodera rostochiensis</name>
    <name type="common">Golden nematode worm</name>
    <name type="synonym">Heterodera rostochiensis</name>
    <dbReference type="NCBI Taxonomy" id="31243"/>
    <lineage>
        <taxon>Eukaryota</taxon>
        <taxon>Metazoa</taxon>
        <taxon>Ecdysozoa</taxon>
        <taxon>Nematoda</taxon>
        <taxon>Chromadorea</taxon>
        <taxon>Rhabditida</taxon>
        <taxon>Tylenchina</taxon>
        <taxon>Tylenchomorpha</taxon>
        <taxon>Tylenchoidea</taxon>
        <taxon>Heteroderidae</taxon>
        <taxon>Heteroderinae</taxon>
        <taxon>Globodera</taxon>
    </lineage>
</organism>
<evidence type="ECO:0000313" key="5">
    <source>
        <dbReference type="WBParaSite" id="Gr19_v10_g10127.t2"/>
    </source>
</evidence>
<keyword evidence="2" id="KW-0472">Membrane</keyword>
<dbReference type="WBParaSite" id="Gr19_v10_g10127.t2">
    <property type="protein sequence ID" value="Gr19_v10_g10127.t2"/>
    <property type="gene ID" value="Gr19_v10_g10127"/>
</dbReference>
<accession>A0A914GQ40</accession>
<evidence type="ECO:0000256" key="2">
    <source>
        <dbReference type="SAM" id="Phobius"/>
    </source>
</evidence>
<keyword evidence="4" id="KW-1185">Reference proteome</keyword>
<proteinExistence type="predicted"/>
<keyword evidence="2" id="KW-0812">Transmembrane</keyword>
<comment type="caution">
    <text evidence="1">Lacks conserved residue(s) required for the propagation of feature annotation.</text>
</comment>
<feature type="transmembrane region" description="Helical" evidence="2">
    <location>
        <begin position="21"/>
        <end position="42"/>
    </location>
</feature>
<evidence type="ECO:0000313" key="4">
    <source>
        <dbReference type="Proteomes" id="UP000887572"/>
    </source>
</evidence>
<dbReference type="InterPro" id="IPR001190">
    <property type="entry name" value="SRCR"/>
</dbReference>
<protein>
    <submittedName>
        <fullName evidence="5">SRCR domain-containing protein</fullName>
    </submittedName>
</protein>
<dbReference type="PROSITE" id="PS50287">
    <property type="entry name" value="SRCR_2"/>
    <property type="match status" value="1"/>
</dbReference>
<name>A0A914GQ40_GLORO</name>
<reference evidence="5" key="1">
    <citation type="submission" date="2022-11" db="UniProtKB">
        <authorList>
            <consortium name="WormBaseParasite"/>
        </authorList>
    </citation>
    <scope>IDENTIFICATION</scope>
</reference>
<sequence length="353" mass="40066">MSDNESEEEQQQQMERMHREGPIMAIFNFICADICYEVFAFLSPFELGLKMALISDRLDVLVDVHFKSRKWSLGSMEIRRADDGNGAEIVGKRSGEWLPIPQGPLPCNVIGFKYIAINYIDLSVIKFFERLFNSCGTTVAIYTSDDQSRSWQIICEKIWPLVSANICCFPLFGLHLDRLRQFNPAILRNCPNLRSIHSVVFFPEFPAADSAEASSHQALAKWLLSPRGDGLPKILQCPLYSAGIEGIKGSFLTASEAVNFIIRFETYDADFVSFELKNNRTGEQLTLRLIGSHGLLVRCPIGREEDKWTNWEKEAIQWEWNSQWNNRIAINFKDGDIGDGMIEANEGPNEPAD</sequence>
<feature type="domain" description="SRCR" evidence="3">
    <location>
        <begin position="125"/>
        <end position="171"/>
    </location>
</feature>
<dbReference type="Proteomes" id="UP000887572">
    <property type="component" value="Unplaced"/>
</dbReference>
<dbReference type="GO" id="GO:0016020">
    <property type="term" value="C:membrane"/>
    <property type="evidence" value="ECO:0007669"/>
    <property type="project" value="InterPro"/>
</dbReference>